<protein>
    <submittedName>
        <fullName evidence="2">Uncharacterized protein</fullName>
    </submittedName>
</protein>
<dbReference type="EMBL" id="SNRW01030676">
    <property type="protein sequence ID" value="KAA6357904.1"/>
    <property type="molecule type" value="Genomic_DNA"/>
</dbReference>
<sequence>MGFFSGIATFGSKILGGDKKAAQQVAPALHKVLSSIYGPFGMIHTAIGGVLSVGANLSGAGDRLKRGNSGQSMLSNDEFQFFIDNDRALIYTANNLIVDGMTTDFALKTDPLGFQSLKNLKLINFDFVAQIMQLNNEMNQLKASVGSFEGDISDFQQDVVVIQQELIRQQHFRGYYLTIQEIYNLPNAADGDYAYLSEDLQEYIYDSSALQSIKWIQSGHTVRDQFATASDLLPLVDAGIGQAEISNEYSRGDHRHPNNVSTSIPEKDSTVCNVGTQTTYA</sequence>
<accession>A0A5J4THQ8</accession>
<dbReference type="Proteomes" id="UP000324800">
    <property type="component" value="Unassembled WGS sequence"/>
</dbReference>
<feature type="region of interest" description="Disordered" evidence="1">
    <location>
        <begin position="249"/>
        <end position="268"/>
    </location>
</feature>
<evidence type="ECO:0000313" key="2">
    <source>
        <dbReference type="EMBL" id="KAA6357904.1"/>
    </source>
</evidence>
<evidence type="ECO:0000313" key="3">
    <source>
        <dbReference type="Proteomes" id="UP000324800"/>
    </source>
</evidence>
<dbReference type="AlphaFoldDB" id="A0A5J4THQ8"/>
<name>A0A5J4THQ8_9EUKA</name>
<feature type="compositionally biased region" description="Polar residues" evidence="1">
    <location>
        <begin position="258"/>
        <end position="268"/>
    </location>
</feature>
<proteinExistence type="predicted"/>
<evidence type="ECO:0000256" key="1">
    <source>
        <dbReference type="SAM" id="MobiDB-lite"/>
    </source>
</evidence>
<organism evidence="2 3">
    <name type="scientific">Streblomastix strix</name>
    <dbReference type="NCBI Taxonomy" id="222440"/>
    <lineage>
        <taxon>Eukaryota</taxon>
        <taxon>Metamonada</taxon>
        <taxon>Preaxostyla</taxon>
        <taxon>Oxymonadida</taxon>
        <taxon>Streblomastigidae</taxon>
        <taxon>Streblomastix</taxon>
    </lineage>
</organism>
<reference evidence="2 3" key="1">
    <citation type="submission" date="2019-03" db="EMBL/GenBank/DDBJ databases">
        <title>Single cell metagenomics reveals metabolic interactions within the superorganism composed of flagellate Streblomastix strix and complex community of Bacteroidetes bacteria on its surface.</title>
        <authorList>
            <person name="Treitli S.C."/>
            <person name="Kolisko M."/>
            <person name="Husnik F."/>
            <person name="Keeling P."/>
            <person name="Hampl V."/>
        </authorList>
    </citation>
    <scope>NUCLEOTIDE SEQUENCE [LARGE SCALE GENOMIC DNA]</scope>
    <source>
        <strain evidence="2">ST1C</strain>
    </source>
</reference>
<gene>
    <name evidence="2" type="ORF">EZS28_046569</name>
</gene>
<comment type="caution">
    <text evidence="2">The sequence shown here is derived from an EMBL/GenBank/DDBJ whole genome shotgun (WGS) entry which is preliminary data.</text>
</comment>